<sequence>MKKAFPIIILFLLLTAIIHASSAQMPAAPQEAAPIDPIFPGVGVITSRHMEDGRISTSNQAIFGPSICINFGDPYSPLNSPFAPGPYTYQFRIRIPADYPSNIVRVELFDPDSINQAENSFTIIRSNIAINNGLTAVTSGTCTPLLSPDMQMDACLLETDELTLVDGAPNLNIDQINPFWIVRVDENRGVGDPPGNGLCGSHPHMIPPTIPKPYFNFLITAKTAMNPLQRFHS</sequence>
<dbReference type="AlphaFoldDB" id="A0A3B0UKF2"/>
<gene>
    <name evidence="1" type="ORF">MNBD_CHLOROFLEXI01-5027</name>
</gene>
<organism evidence="1">
    <name type="scientific">hydrothermal vent metagenome</name>
    <dbReference type="NCBI Taxonomy" id="652676"/>
    <lineage>
        <taxon>unclassified sequences</taxon>
        <taxon>metagenomes</taxon>
        <taxon>ecological metagenomes</taxon>
    </lineage>
</organism>
<reference evidence="1" key="1">
    <citation type="submission" date="2018-06" db="EMBL/GenBank/DDBJ databases">
        <authorList>
            <person name="Zhirakovskaya E."/>
        </authorList>
    </citation>
    <scope>NUCLEOTIDE SEQUENCE</scope>
</reference>
<name>A0A3B0UKF2_9ZZZZ</name>
<protein>
    <submittedName>
        <fullName evidence="1">Uncharacterized protein</fullName>
    </submittedName>
</protein>
<dbReference type="EMBL" id="UOEU01000259">
    <property type="protein sequence ID" value="VAW31621.1"/>
    <property type="molecule type" value="Genomic_DNA"/>
</dbReference>
<proteinExistence type="predicted"/>
<accession>A0A3B0UKF2</accession>
<evidence type="ECO:0000313" key="1">
    <source>
        <dbReference type="EMBL" id="VAW31621.1"/>
    </source>
</evidence>